<evidence type="ECO:0000313" key="2">
    <source>
        <dbReference type="Proteomes" id="UP000255125"/>
    </source>
</evidence>
<accession>A0A379IFZ9</accession>
<proteinExistence type="predicted"/>
<sequence>MTGNMEQALLDVRRAYRLLAEYQQRMFELLGYIRERLGATPYHHSYANPLPQGLAGLEKRENSGLRYLPFYDLSAIWLKHQGQEAAWNNHLAGDLMFGAWVRSDTGFDKYSGTFDELSAEQTQSALVLSVVICDTPATPPCNWYSSIWCQMAYPEHGEVNHEDVKGYRCYSQAIPLEQLSDKSAVDNAIDAWCTAASDKLDWPIEPLQKQ</sequence>
<evidence type="ECO:0000313" key="1">
    <source>
        <dbReference type="EMBL" id="SUD31732.1"/>
    </source>
</evidence>
<dbReference type="EMBL" id="UGUS01000002">
    <property type="protein sequence ID" value="SUD31732.1"/>
    <property type="molecule type" value="Genomic_DNA"/>
</dbReference>
<dbReference type="KEGG" id="pfn:HZ99_07055"/>
<dbReference type="Proteomes" id="UP000255125">
    <property type="component" value="Unassembled WGS sequence"/>
</dbReference>
<reference evidence="1 2" key="1">
    <citation type="submission" date="2018-06" db="EMBL/GenBank/DDBJ databases">
        <authorList>
            <consortium name="Pathogen Informatics"/>
            <person name="Doyle S."/>
        </authorList>
    </citation>
    <scope>NUCLEOTIDE SEQUENCE [LARGE SCALE GENOMIC DNA]</scope>
    <source>
        <strain evidence="1 2">NCTC10392</strain>
    </source>
</reference>
<gene>
    <name evidence="1" type="ORF">NCTC10392_03670</name>
</gene>
<dbReference type="AlphaFoldDB" id="A0A379IFZ9"/>
<protein>
    <submittedName>
        <fullName evidence="1">Uncharacterized protein</fullName>
    </submittedName>
</protein>
<organism evidence="1 2">
    <name type="scientific">Pseudomonas fluorescens</name>
    <dbReference type="NCBI Taxonomy" id="294"/>
    <lineage>
        <taxon>Bacteria</taxon>
        <taxon>Pseudomonadati</taxon>
        <taxon>Pseudomonadota</taxon>
        <taxon>Gammaproteobacteria</taxon>
        <taxon>Pseudomonadales</taxon>
        <taxon>Pseudomonadaceae</taxon>
        <taxon>Pseudomonas</taxon>
    </lineage>
</organism>
<dbReference type="RefSeq" id="WP_038441977.1">
    <property type="nucleotide sequence ID" value="NZ_CP008896.1"/>
</dbReference>
<name>A0A379IFZ9_PSEFL</name>